<sequence length="66" mass="7665">MADDRIARLILEIAREIKARAEMNGRFGMTALGILQQFGRKDIELMGQVRFGWQITRPYVRSKNAR</sequence>
<organism evidence="1 2">
    <name type="scientific">Rhizobium paranaense</name>
    <dbReference type="NCBI Taxonomy" id="1650438"/>
    <lineage>
        <taxon>Bacteria</taxon>
        <taxon>Pseudomonadati</taxon>
        <taxon>Pseudomonadota</taxon>
        <taxon>Alphaproteobacteria</taxon>
        <taxon>Hyphomicrobiales</taxon>
        <taxon>Rhizobiaceae</taxon>
        <taxon>Rhizobium/Agrobacterium group</taxon>
        <taxon>Rhizobium</taxon>
    </lineage>
</organism>
<evidence type="ECO:0000313" key="1">
    <source>
        <dbReference type="EMBL" id="MBB5573755.1"/>
    </source>
</evidence>
<gene>
    <name evidence="1" type="ORF">GGD50_002377</name>
</gene>
<protein>
    <submittedName>
        <fullName evidence="1">Uncharacterized protein</fullName>
    </submittedName>
</protein>
<accession>A0A7W9D167</accession>
<dbReference type="EMBL" id="JACHBI010000004">
    <property type="protein sequence ID" value="MBB5573755.1"/>
    <property type="molecule type" value="Genomic_DNA"/>
</dbReference>
<keyword evidence="2" id="KW-1185">Reference proteome</keyword>
<comment type="caution">
    <text evidence="1">The sequence shown here is derived from an EMBL/GenBank/DDBJ whole genome shotgun (WGS) entry which is preliminary data.</text>
</comment>
<evidence type="ECO:0000313" key="2">
    <source>
        <dbReference type="Proteomes" id="UP000549882"/>
    </source>
</evidence>
<proteinExistence type="predicted"/>
<reference evidence="1 2" key="1">
    <citation type="submission" date="2020-08" db="EMBL/GenBank/DDBJ databases">
        <title>Genomic Encyclopedia of Type Strains, Phase IV (KMG-V): Genome sequencing to study the core and pangenomes of soil and plant-associated prokaryotes.</title>
        <authorList>
            <person name="Whitman W."/>
        </authorList>
    </citation>
    <scope>NUCLEOTIDE SEQUENCE [LARGE SCALE GENOMIC DNA]</scope>
    <source>
        <strain evidence="1 2">SEMIA 4064</strain>
    </source>
</reference>
<dbReference type="AlphaFoldDB" id="A0A7W9D167"/>
<name>A0A7W9D167_9HYPH</name>
<dbReference type="Proteomes" id="UP000549882">
    <property type="component" value="Unassembled WGS sequence"/>
</dbReference>